<accession>A0ABY1P6A3</accession>
<dbReference type="InterPro" id="IPR031876">
    <property type="entry name" value="DUF4760"/>
</dbReference>
<sequence length="175" mass="20091">MPSIGEWAAVAGAVATWVLALFGIWQLRAIRVQSRAAAEQTRLLAQQAIEQNRRDQKWKTLEACRLLDTDPILDQSTARIWDASANGTDYSNMKAHQRDIINLLNHLDAIAIGVQQGLYIEEIARDHLDAWFKKVCSEFLREDRADQIGITRSHFTHLIDLNNKWLKVETHYRDT</sequence>
<proteinExistence type="predicted"/>
<evidence type="ECO:0008006" key="4">
    <source>
        <dbReference type="Google" id="ProtNLM"/>
    </source>
</evidence>
<feature type="transmembrane region" description="Helical" evidence="1">
    <location>
        <begin position="6"/>
        <end position="25"/>
    </location>
</feature>
<dbReference type="EMBL" id="FXTT01000003">
    <property type="protein sequence ID" value="SMP26198.1"/>
    <property type="molecule type" value="Genomic_DNA"/>
</dbReference>
<evidence type="ECO:0000256" key="1">
    <source>
        <dbReference type="SAM" id="Phobius"/>
    </source>
</evidence>
<evidence type="ECO:0000313" key="2">
    <source>
        <dbReference type="EMBL" id="SMP26198.1"/>
    </source>
</evidence>
<dbReference type="Proteomes" id="UP001157914">
    <property type="component" value="Unassembled WGS sequence"/>
</dbReference>
<keyword evidence="1" id="KW-1133">Transmembrane helix</keyword>
<dbReference type="Pfam" id="PF15956">
    <property type="entry name" value="DUF4760"/>
    <property type="match status" value="1"/>
</dbReference>
<keyword evidence="1" id="KW-0472">Membrane</keyword>
<name>A0ABY1P6A3_9HYPH</name>
<dbReference type="RefSeq" id="WP_155192985.1">
    <property type="nucleotide sequence ID" value="NZ_BAAAEA010000002.1"/>
</dbReference>
<protein>
    <recommendedName>
        <fullName evidence="4">DUF4760 domain-containing protein</fullName>
    </recommendedName>
</protein>
<comment type="caution">
    <text evidence="2">The sequence shown here is derived from an EMBL/GenBank/DDBJ whole genome shotgun (WGS) entry which is preliminary data.</text>
</comment>
<keyword evidence="1" id="KW-0812">Transmembrane</keyword>
<evidence type="ECO:0000313" key="3">
    <source>
        <dbReference type="Proteomes" id="UP001157914"/>
    </source>
</evidence>
<organism evidence="2 3">
    <name type="scientific">Roseibium denhamense</name>
    <dbReference type="NCBI Taxonomy" id="76305"/>
    <lineage>
        <taxon>Bacteria</taxon>
        <taxon>Pseudomonadati</taxon>
        <taxon>Pseudomonadota</taxon>
        <taxon>Alphaproteobacteria</taxon>
        <taxon>Hyphomicrobiales</taxon>
        <taxon>Stappiaceae</taxon>
        <taxon>Roseibium</taxon>
    </lineage>
</organism>
<reference evidence="2 3" key="1">
    <citation type="submission" date="2017-05" db="EMBL/GenBank/DDBJ databases">
        <authorList>
            <person name="Varghese N."/>
            <person name="Submissions S."/>
        </authorList>
    </citation>
    <scope>NUCLEOTIDE SEQUENCE [LARGE SCALE GENOMIC DNA]</scope>
    <source>
        <strain evidence="2 3">DSM 15949</strain>
    </source>
</reference>
<gene>
    <name evidence="2" type="ORF">SAMN06265374_2683</name>
</gene>
<keyword evidence="3" id="KW-1185">Reference proteome</keyword>